<evidence type="ECO:0000313" key="2">
    <source>
        <dbReference type="EMBL" id="KAF6104122.1"/>
    </source>
</evidence>
<proteinExistence type="predicted"/>
<sequence length="120" mass="13361">MPDGPEHHTSQQNTHSLALRRAASPIPQGEILVWATVRREFPFLTHWRSTRAWKILLCLGGILCTLCMMFYTEARVQSQVKPPQRAASLPELPCPSVRLASRGPLPACFGVRGDCALRAK</sequence>
<keyword evidence="1" id="KW-0812">Transmembrane</keyword>
<protein>
    <submittedName>
        <fullName evidence="2">Uncharacterized protein</fullName>
    </submittedName>
</protein>
<name>A0A834E7I0_9CHIR</name>
<dbReference type="EMBL" id="JABVXQ010000006">
    <property type="protein sequence ID" value="KAF6104122.1"/>
    <property type="molecule type" value="Genomic_DNA"/>
</dbReference>
<evidence type="ECO:0000313" key="3">
    <source>
        <dbReference type="Proteomes" id="UP000664940"/>
    </source>
</evidence>
<comment type="caution">
    <text evidence="2">The sequence shown here is derived from an EMBL/GenBank/DDBJ whole genome shotgun (WGS) entry which is preliminary data.</text>
</comment>
<organism evidence="2 3">
    <name type="scientific">Phyllostomus discolor</name>
    <name type="common">pale spear-nosed bat</name>
    <dbReference type="NCBI Taxonomy" id="89673"/>
    <lineage>
        <taxon>Eukaryota</taxon>
        <taxon>Metazoa</taxon>
        <taxon>Chordata</taxon>
        <taxon>Craniata</taxon>
        <taxon>Vertebrata</taxon>
        <taxon>Euteleostomi</taxon>
        <taxon>Mammalia</taxon>
        <taxon>Eutheria</taxon>
        <taxon>Laurasiatheria</taxon>
        <taxon>Chiroptera</taxon>
        <taxon>Yangochiroptera</taxon>
        <taxon>Phyllostomidae</taxon>
        <taxon>Phyllostominae</taxon>
        <taxon>Phyllostomus</taxon>
    </lineage>
</organism>
<keyword evidence="1" id="KW-1133">Transmembrane helix</keyword>
<gene>
    <name evidence="2" type="ORF">HJG60_011169</name>
</gene>
<accession>A0A834E7I0</accession>
<keyword evidence="1" id="KW-0472">Membrane</keyword>
<dbReference type="AlphaFoldDB" id="A0A834E7I0"/>
<reference evidence="2 3" key="1">
    <citation type="journal article" date="2020" name="Nature">
        <title>Six reference-quality genomes reveal evolution of bat adaptations.</title>
        <authorList>
            <person name="Jebb D."/>
            <person name="Huang Z."/>
            <person name="Pippel M."/>
            <person name="Hughes G.M."/>
            <person name="Lavrichenko K."/>
            <person name="Devanna P."/>
            <person name="Winkler S."/>
            <person name="Jermiin L.S."/>
            <person name="Skirmuntt E.C."/>
            <person name="Katzourakis A."/>
            <person name="Burkitt-Gray L."/>
            <person name="Ray D.A."/>
            <person name="Sullivan K.A.M."/>
            <person name="Roscito J.G."/>
            <person name="Kirilenko B.M."/>
            <person name="Davalos L.M."/>
            <person name="Corthals A.P."/>
            <person name="Power M.L."/>
            <person name="Jones G."/>
            <person name="Ransome R.D."/>
            <person name="Dechmann D.K.N."/>
            <person name="Locatelli A.G."/>
            <person name="Puechmaille S.J."/>
            <person name="Fedrigo O."/>
            <person name="Jarvis E.D."/>
            <person name="Hiller M."/>
            <person name="Vernes S.C."/>
            <person name="Myers E.W."/>
            <person name="Teeling E.C."/>
        </authorList>
    </citation>
    <scope>NUCLEOTIDE SEQUENCE [LARGE SCALE GENOMIC DNA]</scope>
    <source>
        <strain evidence="2">Bat1K_MPI-CBG_1</strain>
    </source>
</reference>
<evidence type="ECO:0000256" key="1">
    <source>
        <dbReference type="SAM" id="Phobius"/>
    </source>
</evidence>
<feature type="transmembrane region" description="Helical" evidence="1">
    <location>
        <begin position="52"/>
        <end position="71"/>
    </location>
</feature>
<dbReference type="Proteomes" id="UP000664940">
    <property type="component" value="Unassembled WGS sequence"/>
</dbReference>